<dbReference type="PANTHER" id="PTHR33360">
    <property type="entry name" value="TRANSPOSASE FOR INSERTION SEQUENCE ELEMENT IS200"/>
    <property type="match status" value="1"/>
</dbReference>
<dbReference type="PANTHER" id="PTHR33360:SF2">
    <property type="entry name" value="TRANSPOSASE FOR INSERTION SEQUENCE ELEMENT IS200"/>
    <property type="match status" value="1"/>
</dbReference>
<dbReference type="Gene3D" id="3.30.70.1290">
    <property type="entry name" value="Transposase IS200-like"/>
    <property type="match status" value="1"/>
</dbReference>
<dbReference type="InterPro" id="IPR002686">
    <property type="entry name" value="Transposase_17"/>
</dbReference>
<dbReference type="AlphaFoldDB" id="A0A366HQZ3"/>
<evidence type="ECO:0000259" key="1">
    <source>
        <dbReference type="SMART" id="SM01321"/>
    </source>
</evidence>
<dbReference type="InterPro" id="IPR036515">
    <property type="entry name" value="Transposase_17_sf"/>
</dbReference>
<feature type="domain" description="Transposase IS200-like" evidence="1">
    <location>
        <begin position="5"/>
        <end position="120"/>
    </location>
</feature>
<dbReference type="EMBL" id="QNRR01000002">
    <property type="protein sequence ID" value="RBP45659.1"/>
    <property type="molecule type" value="Genomic_DNA"/>
</dbReference>
<dbReference type="GO" id="GO:0003677">
    <property type="term" value="F:DNA binding"/>
    <property type="evidence" value="ECO:0007669"/>
    <property type="project" value="InterPro"/>
</dbReference>
<dbReference type="OrthoDB" id="192312at2"/>
<dbReference type="Pfam" id="PF01797">
    <property type="entry name" value="Y1_Tnp"/>
    <property type="match status" value="1"/>
</dbReference>
<dbReference type="RefSeq" id="WP_113957240.1">
    <property type="nucleotide sequence ID" value="NZ_QNRR01000002.1"/>
</dbReference>
<dbReference type="SUPFAM" id="SSF143422">
    <property type="entry name" value="Transposase IS200-like"/>
    <property type="match status" value="1"/>
</dbReference>
<gene>
    <name evidence="2" type="ORF">DES53_10241</name>
</gene>
<dbReference type="GO" id="GO:0006313">
    <property type="term" value="P:DNA transposition"/>
    <property type="evidence" value="ECO:0007669"/>
    <property type="project" value="InterPro"/>
</dbReference>
<accession>A0A366HQZ3</accession>
<protein>
    <submittedName>
        <fullName evidence="2">REP element-mobilizing transposase RayT</fullName>
    </submittedName>
</protein>
<dbReference type="Proteomes" id="UP000253426">
    <property type="component" value="Unassembled WGS sequence"/>
</dbReference>
<name>A0A366HQZ3_9BACT</name>
<keyword evidence="3" id="KW-1185">Reference proteome</keyword>
<reference evidence="2 3" key="1">
    <citation type="submission" date="2018-06" db="EMBL/GenBank/DDBJ databases">
        <title>Genomic Encyclopedia of Type Strains, Phase IV (KMG-IV): sequencing the most valuable type-strain genomes for metagenomic binning, comparative biology and taxonomic classification.</title>
        <authorList>
            <person name="Goeker M."/>
        </authorList>
    </citation>
    <scope>NUCLEOTIDE SEQUENCE [LARGE SCALE GENOMIC DNA]</scope>
    <source>
        <strain evidence="2 3">DSM 25532</strain>
    </source>
</reference>
<dbReference type="GO" id="GO:0004803">
    <property type="term" value="F:transposase activity"/>
    <property type="evidence" value="ECO:0007669"/>
    <property type="project" value="InterPro"/>
</dbReference>
<comment type="caution">
    <text evidence="2">The sequence shown here is derived from an EMBL/GenBank/DDBJ whole genome shotgun (WGS) entry which is preliminary data.</text>
</comment>
<evidence type="ECO:0000313" key="2">
    <source>
        <dbReference type="EMBL" id="RBP45659.1"/>
    </source>
</evidence>
<proteinExistence type="predicted"/>
<dbReference type="SMART" id="SM01321">
    <property type="entry name" value="Y1_Tnp"/>
    <property type="match status" value="1"/>
</dbReference>
<evidence type="ECO:0000313" key="3">
    <source>
        <dbReference type="Proteomes" id="UP000253426"/>
    </source>
</evidence>
<organism evidence="2 3">
    <name type="scientific">Roseimicrobium gellanilyticum</name>
    <dbReference type="NCBI Taxonomy" id="748857"/>
    <lineage>
        <taxon>Bacteria</taxon>
        <taxon>Pseudomonadati</taxon>
        <taxon>Verrucomicrobiota</taxon>
        <taxon>Verrucomicrobiia</taxon>
        <taxon>Verrucomicrobiales</taxon>
        <taxon>Verrucomicrobiaceae</taxon>
        <taxon>Roseimicrobium</taxon>
    </lineage>
</organism>
<sequence>MSQSISRDFQHFVFSTKERATFLTDATFRRETHAYMAGACENMESPSVVIGGVADHVHVFCRLSRNLSQAAFVRDLKRETTKWIKVTNRNLRDFRWQAGYGAFSVSPSHIDALAKYIRNQEEHHRKVGFQDEFRRLCKKYGAELDERYAWD</sequence>